<sequence length="41" mass="4407">MMGSSEQSPIASRRAPGSESSDSAGLEWRHFHDVDAVSSDE</sequence>
<protein>
    <submittedName>
        <fullName evidence="2">Uncharacterized protein</fullName>
    </submittedName>
</protein>
<keyword evidence="3" id="KW-1185">Reference proteome</keyword>
<organism evidence="2 3">
    <name type="scientific">Bifidobacterium bifidum ATCC 29521 = JCM 1255 = DSM 20456</name>
    <dbReference type="NCBI Taxonomy" id="500634"/>
    <lineage>
        <taxon>Bacteria</taxon>
        <taxon>Bacillati</taxon>
        <taxon>Actinomycetota</taxon>
        <taxon>Actinomycetes</taxon>
        <taxon>Bifidobacteriales</taxon>
        <taxon>Bifidobacteriaceae</taxon>
        <taxon>Bifidobacterium</taxon>
    </lineage>
</organism>
<feature type="compositionally biased region" description="Polar residues" evidence="1">
    <location>
        <begin position="1"/>
        <end position="10"/>
    </location>
</feature>
<dbReference type="Proteomes" id="UP000035063">
    <property type="component" value="Chromosome"/>
</dbReference>
<reference evidence="3" key="2">
    <citation type="journal article" date="2015" name="J. Biotechnol.">
        <title>Complete genome sequence of Bifidobacterium bifidum JCM 1255(T) isolated from feces of a breast-fed infant.</title>
        <authorList>
            <person name="Morita H."/>
            <person name="Toh H."/>
            <person name="Oshima K."/>
            <person name="Nakano A."/>
            <person name="Shindo C."/>
            <person name="Komiya K."/>
            <person name="Arakawa K."/>
            <person name="Suda W."/>
            <person name="Honda K."/>
            <person name="Hattori M."/>
        </authorList>
    </citation>
    <scope>NUCLEOTIDE SEQUENCE [LARGE SCALE GENOMIC DNA]</scope>
    <source>
        <strain evidence="3">JCM 1255</strain>
    </source>
</reference>
<accession>A0ABN5UXQ3</accession>
<evidence type="ECO:0000313" key="3">
    <source>
        <dbReference type="Proteomes" id="UP000035063"/>
    </source>
</evidence>
<name>A0ABN5UXQ3_BIFBI</name>
<gene>
    <name evidence="2" type="ORF">BBBF_1306</name>
</gene>
<evidence type="ECO:0000313" key="2">
    <source>
        <dbReference type="EMBL" id="BAQ98513.1"/>
    </source>
</evidence>
<proteinExistence type="predicted"/>
<evidence type="ECO:0000256" key="1">
    <source>
        <dbReference type="SAM" id="MobiDB-lite"/>
    </source>
</evidence>
<feature type="region of interest" description="Disordered" evidence="1">
    <location>
        <begin position="1"/>
        <end position="41"/>
    </location>
</feature>
<dbReference type="EMBL" id="AP012323">
    <property type="protein sequence ID" value="BAQ98513.1"/>
    <property type="molecule type" value="Genomic_DNA"/>
</dbReference>
<reference evidence="2 3" key="1">
    <citation type="submission" date="2012-02" db="EMBL/GenBank/DDBJ databases">
        <title>Complete genome sequence of Bifidobacterium bifidum JCM 1255.</title>
        <authorList>
            <person name="Toh H."/>
            <person name="Oshima K."/>
            <person name="Morita H."/>
            <person name="Hattori M."/>
        </authorList>
    </citation>
    <scope>NUCLEOTIDE SEQUENCE [LARGE SCALE GENOMIC DNA]</scope>
    <source>
        <strain evidence="2 3">JCM 1255</strain>
    </source>
</reference>